<keyword evidence="5" id="KW-0238">DNA-binding</keyword>
<evidence type="ECO:0000256" key="5">
    <source>
        <dbReference type="ARBA" id="ARBA00023125"/>
    </source>
</evidence>
<evidence type="ECO:0000256" key="4">
    <source>
        <dbReference type="ARBA" id="ARBA00023015"/>
    </source>
</evidence>
<evidence type="ECO:0000256" key="6">
    <source>
        <dbReference type="ARBA" id="ARBA00023159"/>
    </source>
</evidence>
<reference evidence="13" key="1">
    <citation type="submission" date="2025-08" db="UniProtKB">
        <authorList>
            <consortium name="RefSeq"/>
        </authorList>
    </citation>
    <scope>IDENTIFICATION</scope>
</reference>
<dbReference type="Pfam" id="PF11851">
    <property type="entry name" value="DUF3371"/>
    <property type="match status" value="1"/>
</dbReference>
<proteinExistence type="inferred from homology"/>
<evidence type="ECO:0000256" key="7">
    <source>
        <dbReference type="ARBA" id="ARBA00023163"/>
    </source>
</evidence>
<keyword evidence="9" id="KW-0175">Coiled coil</keyword>
<feature type="coiled-coil region" evidence="9">
    <location>
        <begin position="422"/>
        <end position="463"/>
    </location>
</feature>
<dbReference type="GO" id="GO:0005737">
    <property type="term" value="C:cytoplasm"/>
    <property type="evidence" value="ECO:0007669"/>
    <property type="project" value="UniProtKB-SubCell"/>
</dbReference>
<dbReference type="GO" id="GO:0000981">
    <property type="term" value="F:DNA-binding transcription factor activity, RNA polymerase II-specific"/>
    <property type="evidence" value="ECO:0007669"/>
    <property type="project" value="TreeGrafter"/>
</dbReference>
<dbReference type="InterPro" id="IPR036638">
    <property type="entry name" value="HLH_DNA-bd_sf"/>
</dbReference>
<accession>A0A6P8F9L4</accession>
<dbReference type="InterPro" id="IPR021802">
    <property type="entry name" value="MiT/TFE_C"/>
</dbReference>
<feature type="compositionally biased region" description="Basic and acidic residues" evidence="10">
    <location>
        <begin position="126"/>
        <end position="137"/>
    </location>
</feature>
<feature type="region of interest" description="Disordered" evidence="10">
    <location>
        <begin position="126"/>
        <end position="174"/>
    </location>
</feature>
<evidence type="ECO:0000256" key="9">
    <source>
        <dbReference type="SAM" id="Coils"/>
    </source>
</evidence>
<feature type="compositionally biased region" description="Low complexity" evidence="10">
    <location>
        <begin position="234"/>
        <end position="251"/>
    </location>
</feature>
<organism evidence="12 13">
    <name type="scientific">Clupea harengus</name>
    <name type="common">Atlantic herring</name>
    <dbReference type="NCBI Taxonomy" id="7950"/>
    <lineage>
        <taxon>Eukaryota</taxon>
        <taxon>Metazoa</taxon>
        <taxon>Chordata</taxon>
        <taxon>Craniata</taxon>
        <taxon>Vertebrata</taxon>
        <taxon>Euteleostomi</taxon>
        <taxon>Actinopterygii</taxon>
        <taxon>Neopterygii</taxon>
        <taxon>Teleostei</taxon>
        <taxon>Clupei</taxon>
        <taxon>Clupeiformes</taxon>
        <taxon>Clupeoidei</taxon>
        <taxon>Clupeidae</taxon>
        <taxon>Clupea</taxon>
    </lineage>
</organism>
<evidence type="ECO:0000313" key="13">
    <source>
        <dbReference type="RefSeq" id="XP_031421974.1"/>
    </source>
</evidence>
<dbReference type="PANTHER" id="PTHR45776">
    <property type="entry name" value="MIP04163P"/>
    <property type="match status" value="1"/>
</dbReference>
<keyword evidence="4" id="KW-0805">Transcription regulation</keyword>
<dbReference type="GO" id="GO:0000978">
    <property type="term" value="F:RNA polymerase II cis-regulatory region sequence-specific DNA binding"/>
    <property type="evidence" value="ECO:0007669"/>
    <property type="project" value="TreeGrafter"/>
</dbReference>
<evidence type="ECO:0000256" key="2">
    <source>
        <dbReference type="ARBA" id="ARBA00004496"/>
    </source>
</evidence>
<comment type="similarity">
    <text evidence="3">Belongs to the MiT/TFE family.</text>
</comment>
<keyword evidence="7" id="KW-0804">Transcription</keyword>
<sequence>MTASVCSSGLSHCALLCEGIGVLVQAAPAHPPTTIHTLTHIYLLIHTHTLSLTHKHSSVTFSAIQGQAIHLQEKKMEALGIQVHRSCSFYSNHLNPSEQHGSSKPPLSTSSVTSRILLRQQLMREQLQEQERREQQRRQASSSSCSSSSPYARPPNASQTPAINVTAPPSLPSSAQVPMEVLKVNTHLENPTKYHIQQAQRQQVKAYLSTTQQPCVSLNKLGSQVVSLPCSNQGPDHGGMPPGPGNSAPNSPMALLTLNSTEKEMDDVIDDIISLESSYNDDILGLMDPGLQMGNSIGVSANILDMYNNQGMPPPGLAISNSCPANLPNIKREFSVTPSPAMMHMLDKPGSCGKFENYQRPEGFPVEVRALAKERQKKDNHNLIERRRRFNINDRIKELGTLIPKSNDPDMRWNKGTILKASVDYIRKLQREQQRAKELETRQKKLEHANRHLILRIQELEMQARAHGLAVPSALCASELTARSIKREPSRGDCNQELYPAHQHHDGSDMSRPTTLDLTDGTISFNDSHGPPGDPSAYGLAPKAPLSSSSSSKLDDILMDDNLSTVGTGDPLLSSVSPGASKDSSCRSSISMEENEHGC</sequence>
<protein>
    <submittedName>
        <fullName evidence="13">Microphthalmia-associated transcription factor-like isoform X1</fullName>
    </submittedName>
</protein>
<evidence type="ECO:0000313" key="12">
    <source>
        <dbReference type="Proteomes" id="UP000515152"/>
    </source>
</evidence>
<evidence type="ECO:0000256" key="10">
    <source>
        <dbReference type="SAM" id="MobiDB-lite"/>
    </source>
</evidence>
<dbReference type="Pfam" id="PF15951">
    <property type="entry name" value="MITF_TFEB_C_3_N"/>
    <property type="match status" value="1"/>
</dbReference>
<gene>
    <name evidence="13" type="primary">LOC105906851</name>
</gene>
<dbReference type="OrthoDB" id="6242697at2759"/>
<dbReference type="CDD" id="cd18926">
    <property type="entry name" value="bHLHzip_MITF"/>
    <property type="match status" value="1"/>
</dbReference>
<feature type="domain" description="BHLH" evidence="11">
    <location>
        <begin position="376"/>
        <end position="429"/>
    </location>
</feature>
<dbReference type="AlphaFoldDB" id="A0A6P8F9L4"/>
<dbReference type="InterPro" id="IPR031867">
    <property type="entry name" value="MiT/TFE_N"/>
</dbReference>
<evidence type="ECO:0000256" key="1">
    <source>
        <dbReference type="ARBA" id="ARBA00004123"/>
    </source>
</evidence>
<evidence type="ECO:0000259" key="11">
    <source>
        <dbReference type="PROSITE" id="PS50888"/>
    </source>
</evidence>
<feature type="compositionally biased region" description="Polar residues" evidence="10">
    <location>
        <begin position="574"/>
        <end position="592"/>
    </location>
</feature>
<feature type="compositionally biased region" description="Low complexity" evidence="10">
    <location>
        <begin position="138"/>
        <end position="149"/>
    </location>
</feature>
<dbReference type="PANTHER" id="PTHR45776:SF4">
    <property type="entry name" value="MICROPHTHALMIA-ASSOCIATED TRANSCRIPTION FACTOR"/>
    <property type="match status" value="1"/>
</dbReference>
<dbReference type="GO" id="GO:0046983">
    <property type="term" value="F:protein dimerization activity"/>
    <property type="evidence" value="ECO:0007669"/>
    <property type="project" value="InterPro"/>
</dbReference>
<feature type="region of interest" description="Disordered" evidence="10">
    <location>
        <begin position="232"/>
        <end position="251"/>
    </location>
</feature>
<dbReference type="GeneID" id="105906851"/>
<keyword evidence="12" id="KW-1185">Reference proteome</keyword>
<dbReference type="RefSeq" id="XP_031421974.1">
    <property type="nucleotide sequence ID" value="XM_031566114.2"/>
</dbReference>
<feature type="region of interest" description="Disordered" evidence="10">
    <location>
        <begin position="487"/>
        <end position="599"/>
    </location>
</feature>
<dbReference type="Proteomes" id="UP000515152">
    <property type="component" value="Chromosome 4"/>
</dbReference>
<evidence type="ECO:0000256" key="3">
    <source>
        <dbReference type="ARBA" id="ARBA00008289"/>
    </source>
</evidence>
<dbReference type="Gene3D" id="4.10.280.10">
    <property type="entry name" value="Helix-loop-helix DNA-binding domain"/>
    <property type="match status" value="1"/>
</dbReference>
<dbReference type="PROSITE" id="PS50888">
    <property type="entry name" value="BHLH"/>
    <property type="match status" value="1"/>
</dbReference>
<dbReference type="InterPro" id="IPR011598">
    <property type="entry name" value="bHLH_dom"/>
</dbReference>
<dbReference type="SUPFAM" id="SSF47459">
    <property type="entry name" value="HLH, helix-loop-helix DNA-binding domain"/>
    <property type="match status" value="1"/>
</dbReference>
<feature type="compositionally biased region" description="Polar residues" evidence="10">
    <location>
        <begin position="511"/>
        <end position="527"/>
    </location>
</feature>
<dbReference type="GO" id="GO:0030318">
    <property type="term" value="P:melanocyte differentiation"/>
    <property type="evidence" value="ECO:0007669"/>
    <property type="project" value="TreeGrafter"/>
</dbReference>
<name>A0A6P8F9L4_CLUHA</name>
<dbReference type="GO" id="GO:0005634">
    <property type="term" value="C:nucleus"/>
    <property type="evidence" value="ECO:0007669"/>
    <property type="project" value="UniProtKB-SubCell"/>
</dbReference>
<keyword evidence="8" id="KW-0539">Nucleus</keyword>
<dbReference type="Pfam" id="PF00010">
    <property type="entry name" value="HLH"/>
    <property type="match status" value="1"/>
</dbReference>
<keyword evidence="6" id="KW-0010">Activator</keyword>
<comment type="subcellular location">
    <subcellularLocation>
        <location evidence="2">Cytoplasm</location>
    </subcellularLocation>
    <subcellularLocation>
        <location evidence="1">Nucleus</location>
    </subcellularLocation>
</comment>
<dbReference type="SMART" id="SM00353">
    <property type="entry name" value="HLH"/>
    <property type="match status" value="1"/>
</dbReference>
<dbReference type="FunFam" id="4.10.280.10:FF:000003">
    <property type="entry name" value="microphthalmia-associated transcription factor isoform X1"/>
    <property type="match status" value="1"/>
</dbReference>
<evidence type="ECO:0000256" key="8">
    <source>
        <dbReference type="ARBA" id="ARBA00023242"/>
    </source>
</evidence>